<dbReference type="STRING" id="1121324.CLIT_2c03900"/>
<evidence type="ECO:0000256" key="4">
    <source>
        <dbReference type="ARBA" id="ARBA00022679"/>
    </source>
</evidence>
<evidence type="ECO:0000313" key="14">
    <source>
        <dbReference type="EMBL" id="KDR96784.1"/>
    </source>
</evidence>
<protein>
    <recommendedName>
        <fullName evidence="2">histidine kinase</fullName>
        <ecNumber evidence="2">2.7.13.3</ecNumber>
    </recommendedName>
</protein>
<dbReference type="EMBL" id="JJMM01000002">
    <property type="protein sequence ID" value="KDR96784.1"/>
    <property type="molecule type" value="Genomic_DNA"/>
</dbReference>
<keyword evidence="15" id="KW-1185">Reference proteome</keyword>
<dbReference type="FunFam" id="3.30.565.10:FF:000037">
    <property type="entry name" value="Hybrid sensor histidine kinase/response regulator"/>
    <property type="match status" value="1"/>
</dbReference>
<dbReference type="InterPro" id="IPR035965">
    <property type="entry name" value="PAS-like_dom_sf"/>
</dbReference>
<organism evidence="14 15">
    <name type="scientific">Peptoclostridium litorale DSM 5388</name>
    <dbReference type="NCBI Taxonomy" id="1121324"/>
    <lineage>
        <taxon>Bacteria</taxon>
        <taxon>Bacillati</taxon>
        <taxon>Bacillota</taxon>
        <taxon>Clostridia</taxon>
        <taxon>Peptostreptococcales</taxon>
        <taxon>Peptoclostridiaceae</taxon>
        <taxon>Peptoclostridium</taxon>
    </lineage>
</organism>
<accession>A0A069RID0</accession>
<name>A0A069RID0_PEPLI</name>
<dbReference type="GO" id="GO:0009927">
    <property type="term" value="F:histidine phosphotransfer kinase activity"/>
    <property type="evidence" value="ECO:0007669"/>
    <property type="project" value="TreeGrafter"/>
</dbReference>
<feature type="transmembrane region" description="Helical" evidence="10">
    <location>
        <begin position="12"/>
        <end position="30"/>
    </location>
</feature>
<dbReference type="GO" id="GO:0000155">
    <property type="term" value="F:phosphorelay sensor kinase activity"/>
    <property type="evidence" value="ECO:0007669"/>
    <property type="project" value="InterPro"/>
</dbReference>
<dbReference type="GO" id="GO:0005524">
    <property type="term" value="F:ATP binding"/>
    <property type="evidence" value="ECO:0007669"/>
    <property type="project" value="UniProtKB-KW"/>
</dbReference>
<keyword evidence="4 14" id="KW-0808">Transferase</keyword>
<dbReference type="GO" id="GO:0005886">
    <property type="term" value="C:plasma membrane"/>
    <property type="evidence" value="ECO:0007669"/>
    <property type="project" value="TreeGrafter"/>
</dbReference>
<dbReference type="SUPFAM" id="SSF47384">
    <property type="entry name" value="Homodimeric domain of signal transducing histidine kinase"/>
    <property type="match status" value="1"/>
</dbReference>
<dbReference type="NCBIfam" id="TIGR00229">
    <property type="entry name" value="sensory_box"/>
    <property type="match status" value="1"/>
</dbReference>
<dbReference type="RefSeq" id="WP_052635892.1">
    <property type="nucleotide sequence ID" value="NZ_JJMM01000002.1"/>
</dbReference>
<feature type="domain" description="PAS" evidence="12">
    <location>
        <begin position="304"/>
        <end position="374"/>
    </location>
</feature>
<dbReference type="SUPFAM" id="SSF55785">
    <property type="entry name" value="PYP-like sensor domain (PAS domain)"/>
    <property type="match status" value="1"/>
</dbReference>
<dbReference type="SMART" id="SM00387">
    <property type="entry name" value="HATPase_c"/>
    <property type="match status" value="1"/>
</dbReference>
<dbReference type="SMART" id="SM00091">
    <property type="entry name" value="PAS"/>
    <property type="match status" value="1"/>
</dbReference>
<dbReference type="SMART" id="SM00062">
    <property type="entry name" value="PBPb"/>
    <property type="match status" value="1"/>
</dbReference>
<dbReference type="InterPro" id="IPR004358">
    <property type="entry name" value="Sig_transdc_His_kin-like_C"/>
</dbReference>
<evidence type="ECO:0000256" key="1">
    <source>
        <dbReference type="ARBA" id="ARBA00000085"/>
    </source>
</evidence>
<comment type="caution">
    <text evidence="14">The sequence shown here is derived from an EMBL/GenBank/DDBJ whole genome shotgun (WGS) entry which is preliminary data.</text>
</comment>
<dbReference type="Gene3D" id="3.40.190.10">
    <property type="entry name" value="Periplasmic binding protein-like II"/>
    <property type="match status" value="2"/>
</dbReference>
<dbReference type="SMART" id="SM00388">
    <property type="entry name" value="HisKA"/>
    <property type="match status" value="1"/>
</dbReference>
<gene>
    <name evidence="14" type="primary">resE2</name>
    <name evidence="14" type="ORF">CLIT_2c03900</name>
</gene>
<dbReference type="eggNOG" id="COG5002">
    <property type="taxonomic scope" value="Bacteria"/>
</dbReference>
<feature type="transmembrane region" description="Helical" evidence="10">
    <location>
        <begin position="272"/>
        <end position="290"/>
    </location>
</feature>
<dbReference type="Gene3D" id="1.10.287.130">
    <property type="match status" value="1"/>
</dbReference>
<dbReference type="Gene3D" id="3.30.565.10">
    <property type="entry name" value="Histidine kinase-like ATPase, C-terminal domain"/>
    <property type="match status" value="1"/>
</dbReference>
<dbReference type="SUPFAM" id="SSF55874">
    <property type="entry name" value="ATPase domain of HSP90 chaperone/DNA topoisomerase II/histidine kinase"/>
    <property type="match status" value="1"/>
</dbReference>
<reference evidence="14 15" key="1">
    <citation type="submission" date="2014-03" db="EMBL/GenBank/DDBJ databases">
        <title>Genome sequence of Clostridium litorale W6, DSM 5388.</title>
        <authorList>
            <person name="Poehlein A."/>
            <person name="Jagirdar A."/>
            <person name="Khonsari B."/>
            <person name="Chibani C.M."/>
            <person name="Gutierrez Gutierrez D.A."/>
            <person name="Davydova E."/>
            <person name="Alghaithi H.S."/>
            <person name="Nair K.P."/>
            <person name="Dhamotharan K."/>
            <person name="Chandran L."/>
            <person name="G W."/>
            <person name="Daniel R."/>
        </authorList>
    </citation>
    <scope>NUCLEOTIDE SEQUENCE [LARGE SCALE GENOMIC DNA]</scope>
    <source>
        <strain evidence="14 15">W6</strain>
    </source>
</reference>
<evidence type="ECO:0000256" key="8">
    <source>
        <dbReference type="ARBA" id="ARBA00023012"/>
    </source>
</evidence>
<dbReference type="InterPro" id="IPR000700">
    <property type="entry name" value="PAS-assoc_C"/>
</dbReference>
<evidence type="ECO:0000256" key="3">
    <source>
        <dbReference type="ARBA" id="ARBA00022553"/>
    </source>
</evidence>
<dbReference type="EC" id="2.7.13.3" evidence="2"/>
<dbReference type="Pfam" id="PF00512">
    <property type="entry name" value="HisKA"/>
    <property type="match status" value="1"/>
</dbReference>
<keyword evidence="10" id="KW-0812">Transmembrane</keyword>
<dbReference type="CDD" id="cd00130">
    <property type="entry name" value="PAS"/>
    <property type="match status" value="1"/>
</dbReference>
<dbReference type="AlphaFoldDB" id="A0A069RID0"/>
<dbReference type="InterPro" id="IPR001638">
    <property type="entry name" value="Solute-binding_3/MltF_N"/>
</dbReference>
<dbReference type="PROSITE" id="PS50112">
    <property type="entry name" value="PAS"/>
    <property type="match status" value="1"/>
</dbReference>
<evidence type="ECO:0000313" key="15">
    <source>
        <dbReference type="Proteomes" id="UP000027946"/>
    </source>
</evidence>
<keyword evidence="6 14" id="KW-0418">Kinase</keyword>
<dbReference type="Pfam" id="PF02518">
    <property type="entry name" value="HATPase_c"/>
    <property type="match status" value="1"/>
</dbReference>
<feature type="domain" description="PAC" evidence="13">
    <location>
        <begin position="378"/>
        <end position="428"/>
    </location>
</feature>
<evidence type="ECO:0000259" key="11">
    <source>
        <dbReference type="PROSITE" id="PS50109"/>
    </source>
</evidence>
<dbReference type="InterPro" id="IPR000014">
    <property type="entry name" value="PAS"/>
</dbReference>
<comment type="catalytic activity">
    <reaction evidence="1">
        <text>ATP + protein L-histidine = ADP + protein N-phospho-L-histidine.</text>
        <dbReference type="EC" id="2.7.13.3"/>
    </reaction>
</comment>
<keyword evidence="10" id="KW-0472">Membrane</keyword>
<dbReference type="InterPro" id="IPR003661">
    <property type="entry name" value="HisK_dim/P_dom"/>
</dbReference>
<feature type="coiled-coil region" evidence="9">
    <location>
        <begin position="413"/>
        <end position="442"/>
    </location>
</feature>
<evidence type="ECO:0000256" key="2">
    <source>
        <dbReference type="ARBA" id="ARBA00012438"/>
    </source>
</evidence>
<evidence type="ECO:0000256" key="6">
    <source>
        <dbReference type="ARBA" id="ARBA00022777"/>
    </source>
</evidence>
<dbReference type="Pfam" id="PF00497">
    <property type="entry name" value="SBP_bac_3"/>
    <property type="match status" value="1"/>
</dbReference>
<dbReference type="CDD" id="cd00082">
    <property type="entry name" value="HisKA"/>
    <property type="match status" value="1"/>
</dbReference>
<evidence type="ECO:0000256" key="10">
    <source>
        <dbReference type="SAM" id="Phobius"/>
    </source>
</evidence>
<dbReference type="PANTHER" id="PTHR43047:SF72">
    <property type="entry name" value="OSMOSENSING HISTIDINE PROTEIN KINASE SLN1"/>
    <property type="match status" value="1"/>
</dbReference>
<dbReference type="InterPro" id="IPR005467">
    <property type="entry name" value="His_kinase_dom"/>
</dbReference>
<dbReference type="SUPFAM" id="SSF53850">
    <property type="entry name" value="Periplasmic binding protein-like II"/>
    <property type="match status" value="1"/>
</dbReference>
<keyword evidence="5" id="KW-0547">Nucleotide-binding</keyword>
<dbReference type="PROSITE" id="PS50113">
    <property type="entry name" value="PAC"/>
    <property type="match status" value="1"/>
</dbReference>
<sequence>MYSNSGGLRNKILGMLLALSISIMIGLGYISSAEFKKPKQLKIVAVSEWRPYSYVDEKGRLKGVLIDYWNSWGNVSNVEVVFDVKDSWTAGLNALKKGEGDVFVGLFYNDDRNEYMDFSSPIIELMTGIYVRDSVDAFDIKDLKDIGVGVTKSNYAREYMEKNYPEVNLYIYDNLDSVMEAADSGVIDAVCIDYHNNFREISFYYPELKNFNLLQTLYTQPLRAGVQKGEKELLEFINERMNRMSPSQKSDIYSNWEYVAIYFTKDKLQKTIMGICVAVILILFVNTLFLRKRIEAGVKRLADSEESYKKLVQLCPDGIFVQKNGKIAYINNAALDIIGHTSYSSIKGRRISDFIRPSSRNSMESKIKAIRELDSAVLTIEEKLIRKSGNFVDVEMSVSPMTYKGSPSELIMIRDVSQRNEREQEKQRVLREKLRYERLKTEFFANISHELRTPLNILLGAIQLMDRDFSKNGADWSQCKYYSRYSKLLTQNCYRLIRLVNNLIDTTKIDLGFLNMNFKNRNIVQVVEDITMSVVGYIKEKGINIIFDTDVEEKIISCDADNIERVMLNLLSNSIKFTPSGGGIFVNVYDRGESVQVSVRDTGIGIPEEEQPYIFERFRQVHPLLNRKSEGSGIGLSLVKSIVEAHNGNISLKSKEGEGSEFIIEMPAVGSGEEDISFAEGVSDIHEKVEKINIEFSDIYSHAE</sequence>
<dbReference type="eggNOG" id="COG0834">
    <property type="taxonomic scope" value="Bacteria"/>
</dbReference>
<keyword evidence="9" id="KW-0175">Coiled coil</keyword>
<keyword evidence="8" id="KW-0902">Two-component regulatory system</keyword>
<dbReference type="Proteomes" id="UP000027946">
    <property type="component" value="Unassembled WGS sequence"/>
</dbReference>
<feature type="domain" description="Histidine kinase" evidence="11">
    <location>
        <begin position="446"/>
        <end position="670"/>
    </location>
</feature>
<dbReference type="PANTHER" id="PTHR43047">
    <property type="entry name" value="TWO-COMPONENT HISTIDINE PROTEIN KINASE"/>
    <property type="match status" value="1"/>
</dbReference>
<dbReference type="InterPro" id="IPR003594">
    <property type="entry name" value="HATPase_dom"/>
</dbReference>
<dbReference type="PRINTS" id="PR00344">
    <property type="entry name" value="BCTRLSENSOR"/>
</dbReference>
<keyword evidence="10" id="KW-1133">Transmembrane helix</keyword>
<dbReference type="PROSITE" id="PS50109">
    <property type="entry name" value="HIS_KIN"/>
    <property type="match status" value="1"/>
</dbReference>
<evidence type="ECO:0000256" key="7">
    <source>
        <dbReference type="ARBA" id="ARBA00022840"/>
    </source>
</evidence>
<evidence type="ECO:0000259" key="13">
    <source>
        <dbReference type="PROSITE" id="PS50113"/>
    </source>
</evidence>
<evidence type="ECO:0000259" key="12">
    <source>
        <dbReference type="PROSITE" id="PS50112"/>
    </source>
</evidence>
<keyword evidence="3" id="KW-0597">Phosphoprotein</keyword>
<dbReference type="InterPro" id="IPR036097">
    <property type="entry name" value="HisK_dim/P_sf"/>
</dbReference>
<dbReference type="Gene3D" id="3.30.450.20">
    <property type="entry name" value="PAS domain"/>
    <property type="match status" value="1"/>
</dbReference>
<evidence type="ECO:0000256" key="9">
    <source>
        <dbReference type="SAM" id="Coils"/>
    </source>
</evidence>
<evidence type="ECO:0000256" key="5">
    <source>
        <dbReference type="ARBA" id="ARBA00022741"/>
    </source>
</evidence>
<keyword evidence="7" id="KW-0067">ATP-binding</keyword>
<dbReference type="InterPro" id="IPR036890">
    <property type="entry name" value="HATPase_C_sf"/>
</dbReference>
<proteinExistence type="predicted"/>
<dbReference type="Pfam" id="PF13426">
    <property type="entry name" value="PAS_9"/>
    <property type="match status" value="1"/>
</dbReference>